<proteinExistence type="predicted"/>
<feature type="domain" description="HTH LytTR-type" evidence="3">
    <location>
        <begin position="195"/>
        <end position="288"/>
    </location>
</feature>
<feature type="transmembrane region" description="Helical" evidence="2">
    <location>
        <begin position="110"/>
        <end position="129"/>
    </location>
</feature>
<dbReference type="InterPro" id="IPR046947">
    <property type="entry name" value="LytR-like"/>
</dbReference>
<keyword evidence="5" id="KW-1185">Reference proteome</keyword>
<dbReference type="GeneID" id="58229701"/>
<dbReference type="Gene3D" id="2.40.50.1020">
    <property type="entry name" value="LytTr DNA-binding domain"/>
    <property type="match status" value="1"/>
</dbReference>
<comment type="caution">
    <text evidence="4">The sequence shown here is derived from an EMBL/GenBank/DDBJ whole genome shotgun (WGS) entry which is preliminary data.</text>
</comment>
<name>A0A0F4PQ31_9GAMM</name>
<dbReference type="PATRIC" id="fig|151081.8.peg.325"/>
<dbReference type="GO" id="GO:0003677">
    <property type="term" value="F:DNA binding"/>
    <property type="evidence" value="ECO:0007669"/>
    <property type="project" value="InterPro"/>
</dbReference>
<organism evidence="4 5">
    <name type="scientific">Pseudoalteromonas ruthenica</name>
    <dbReference type="NCBI Taxonomy" id="151081"/>
    <lineage>
        <taxon>Bacteria</taxon>
        <taxon>Pseudomonadati</taxon>
        <taxon>Pseudomonadota</taxon>
        <taxon>Gammaproteobacteria</taxon>
        <taxon>Alteromonadales</taxon>
        <taxon>Pseudoalteromonadaceae</taxon>
        <taxon>Pseudoalteromonas</taxon>
    </lineage>
</organism>
<feature type="transmembrane region" description="Helical" evidence="2">
    <location>
        <begin position="149"/>
        <end position="166"/>
    </location>
</feature>
<reference evidence="4 5" key="1">
    <citation type="journal article" date="2015" name="BMC Genomics">
        <title>Genome mining reveals unlocked bioactive potential of marine Gram-negative bacteria.</title>
        <authorList>
            <person name="Machado H."/>
            <person name="Sonnenschein E.C."/>
            <person name="Melchiorsen J."/>
            <person name="Gram L."/>
        </authorList>
    </citation>
    <scope>NUCLEOTIDE SEQUENCE [LARGE SCALE GENOMIC DNA]</scope>
    <source>
        <strain evidence="4 5">S3137</strain>
    </source>
</reference>
<dbReference type="Proteomes" id="UP000033664">
    <property type="component" value="Unassembled WGS sequence"/>
</dbReference>
<dbReference type="PROSITE" id="PS50930">
    <property type="entry name" value="HTH_LYTTR"/>
    <property type="match status" value="1"/>
</dbReference>
<protein>
    <recommendedName>
        <fullName evidence="3">HTH LytTR-type domain-containing protein</fullName>
    </recommendedName>
</protein>
<dbReference type="PANTHER" id="PTHR37299">
    <property type="entry name" value="TRANSCRIPTIONAL REGULATOR-RELATED"/>
    <property type="match status" value="1"/>
</dbReference>
<dbReference type="RefSeq" id="WP_045978244.1">
    <property type="nucleotide sequence ID" value="NZ_JXXY01000001.1"/>
</dbReference>
<keyword evidence="2" id="KW-0812">Transmembrane</keyword>
<keyword evidence="2" id="KW-0472">Membrane</keyword>
<evidence type="ECO:0000256" key="1">
    <source>
        <dbReference type="ARBA" id="ARBA00023012"/>
    </source>
</evidence>
<dbReference type="AlphaFoldDB" id="A0A0F4PQ31"/>
<accession>A0A0F4PQ31</accession>
<dbReference type="InterPro" id="IPR007492">
    <property type="entry name" value="LytTR_DNA-bd_dom"/>
</dbReference>
<sequence length="306" mass="35065">MRPWSVLHGFVYRVRFVIFANLLGQWIDTMTWLQRWQQLSHPTLKLGVLWVASLFIFNFYCLFWRHYVGGARWDFIDSQLFWVKEWGALWGLSMAAIYALTRSQRVYKPLLLSCAVVSVLLLSYIRVSLDFDFYGPNWAGAVINLLPKYTFAVLLVMGAIYLSLVTKVKARDSVNETDIAPACLTVQHRGMEKALAISNIQYVRAAGNYVEVVDADSRYLVRTTIKQLSEQLGAAPMIRVHRSYLINLHHVRELKPLENGKAQVLVGEDHWVPVSKTFKPALKQVLTQSTQPGISSQTQLFHHKVI</sequence>
<dbReference type="PANTHER" id="PTHR37299:SF1">
    <property type="entry name" value="STAGE 0 SPORULATION PROTEIN A HOMOLOG"/>
    <property type="match status" value="1"/>
</dbReference>
<feature type="transmembrane region" description="Helical" evidence="2">
    <location>
        <begin position="48"/>
        <end position="67"/>
    </location>
</feature>
<evidence type="ECO:0000313" key="5">
    <source>
        <dbReference type="Proteomes" id="UP000033664"/>
    </source>
</evidence>
<feature type="transmembrane region" description="Helical" evidence="2">
    <location>
        <begin position="79"/>
        <end position="98"/>
    </location>
</feature>
<gene>
    <name evidence="4" type="ORF">TW72_14470</name>
</gene>
<dbReference type="GO" id="GO:0000156">
    <property type="term" value="F:phosphorelay response regulator activity"/>
    <property type="evidence" value="ECO:0007669"/>
    <property type="project" value="InterPro"/>
</dbReference>
<keyword evidence="1" id="KW-0902">Two-component regulatory system</keyword>
<dbReference type="Pfam" id="PF04397">
    <property type="entry name" value="LytTR"/>
    <property type="match status" value="1"/>
</dbReference>
<keyword evidence="2" id="KW-1133">Transmembrane helix</keyword>
<dbReference type="OrthoDB" id="236568at2"/>
<dbReference type="EMBL" id="JXXZ01000012">
    <property type="protein sequence ID" value="KJY97507.1"/>
    <property type="molecule type" value="Genomic_DNA"/>
</dbReference>
<evidence type="ECO:0000259" key="3">
    <source>
        <dbReference type="PROSITE" id="PS50930"/>
    </source>
</evidence>
<dbReference type="SMART" id="SM00850">
    <property type="entry name" value="LytTR"/>
    <property type="match status" value="1"/>
</dbReference>
<evidence type="ECO:0000256" key="2">
    <source>
        <dbReference type="SAM" id="Phobius"/>
    </source>
</evidence>
<feature type="transmembrane region" description="Helical" evidence="2">
    <location>
        <begin position="6"/>
        <end position="27"/>
    </location>
</feature>
<evidence type="ECO:0000313" key="4">
    <source>
        <dbReference type="EMBL" id="KJY97507.1"/>
    </source>
</evidence>
<dbReference type="eggNOG" id="COG3279">
    <property type="taxonomic scope" value="Bacteria"/>
</dbReference>